<sequence>MQHSLPNNCQFVVDGGYLLHSVVWPQRSTYRNVYQGYIAYVLNHYGAGITTAFDGYNTISTKATEQIRKAKKATSSDILFDQHMHITTTTFLANSNNKKSLIDMLSSMMT</sequence>
<reference evidence="1 2" key="1">
    <citation type="submission" date="2019-05" db="EMBL/GenBank/DDBJ databases">
        <title>Another draft genome of Portunus trituberculatus and its Hox gene families provides insights of decapod evolution.</title>
        <authorList>
            <person name="Jeong J.-H."/>
            <person name="Song I."/>
            <person name="Kim S."/>
            <person name="Choi T."/>
            <person name="Kim D."/>
            <person name="Ryu S."/>
            <person name="Kim W."/>
        </authorList>
    </citation>
    <scope>NUCLEOTIDE SEQUENCE [LARGE SCALE GENOMIC DNA]</scope>
    <source>
        <tissue evidence="1">Muscle</tissue>
    </source>
</reference>
<dbReference type="AlphaFoldDB" id="A0A5B7GZ98"/>
<organism evidence="1 2">
    <name type="scientific">Portunus trituberculatus</name>
    <name type="common">Swimming crab</name>
    <name type="synonym">Neptunus trituberculatus</name>
    <dbReference type="NCBI Taxonomy" id="210409"/>
    <lineage>
        <taxon>Eukaryota</taxon>
        <taxon>Metazoa</taxon>
        <taxon>Ecdysozoa</taxon>
        <taxon>Arthropoda</taxon>
        <taxon>Crustacea</taxon>
        <taxon>Multicrustacea</taxon>
        <taxon>Malacostraca</taxon>
        <taxon>Eumalacostraca</taxon>
        <taxon>Eucarida</taxon>
        <taxon>Decapoda</taxon>
        <taxon>Pleocyemata</taxon>
        <taxon>Brachyura</taxon>
        <taxon>Eubrachyura</taxon>
        <taxon>Portunoidea</taxon>
        <taxon>Portunidae</taxon>
        <taxon>Portuninae</taxon>
        <taxon>Portunus</taxon>
    </lineage>
</organism>
<evidence type="ECO:0000313" key="2">
    <source>
        <dbReference type="Proteomes" id="UP000324222"/>
    </source>
</evidence>
<accession>A0A5B7GZ98</accession>
<comment type="caution">
    <text evidence="1">The sequence shown here is derived from an EMBL/GenBank/DDBJ whole genome shotgun (WGS) entry which is preliminary data.</text>
</comment>
<gene>
    <name evidence="1" type="ORF">E2C01_056826</name>
</gene>
<dbReference type="EMBL" id="VSRR010020005">
    <property type="protein sequence ID" value="MPC62735.1"/>
    <property type="molecule type" value="Genomic_DNA"/>
</dbReference>
<name>A0A5B7GZ98_PORTR</name>
<proteinExistence type="predicted"/>
<protein>
    <submittedName>
        <fullName evidence="1">Uncharacterized protein</fullName>
    </submittedName>
</protein>
<keyword evidence="2" id="KW-1185">Reference proteome</keyword>
<dbReference type="Proteomes" id="UP000324222">
    <property type="component" value="Unassembled WGS sequence"/>
</dbReference>
<evidence type="ECO:0000313" key="1">
    <source>
        <dbReference type="EMBL" id="MPC62735.1"/>
    </source>
</evidence>